<dbReference type="RefSeq" id="WP_167204997.1">
    <property type="nucleotide sequence ID" value="NZ_CP050063.1"/>
</dbReference>
<protein>
    <submittedName>
        <fullName evidence="2">Nitrogen fixation protein FixH</fullName>
    </submittedName>
</protein>
<dbReference type="KEGG" id="spib:G8759_02760"/>
<dbReference type="EMBL" id="CP050063">
    <property type="protein sequence ID" value="QIP11628.1"/>
    <property type="molecule type" value="Genomic_DNA"/>
</dbReference>
<gene>
    <name evidence="2" type="ORF">G8759_02760</name>
</gene>
<keyword evidence="1" id="KW-0812">Transmembrane</keyword>
<accession>A0A6G9AGR3</accession>
<name>A0A6G9AGR3_9BACT</name>
<reference evidence="2 3" key="1">
    <citation type="submission" date="2020-03" db="EMBL/GenBank/DDBJ databases">
        <authorList>
            <person name="Kim M.K."/>
        </authorList>
    </citation>
    <scope>NUCLEOTIDE SEQUENCE [LARGE SCALE GENOMIC DNA]</scope>
    <source>
        <strain evidence="2 3">BT328</strain>
    </source>
</reference>
<evidence type="ECO:0000313" key="3">
    <source>
        <dbReference type="Proteomes" id="UP000501802"/>
    </source>
</evidence>
<dbReference type="Proteomes" id="UP000501802">
    <property type="component" value="Chromosome"/>
</dbReference>
<proteinExistence type="predicted"/>
<dbReference type="AlphaFoldDB" id="A0A6G9AGR3"/>
<keyword evidence="1" id="KW-1133">Transmembrane helix</keyword>
<dbReference type="InterPro" id="IPR008620">
    <property type="entry name" value="FixH"/>
</dbReference>
<keyword evidence="1" id="KW-0472">Membrane</keyword>
<feature type="transmembrane region" description="Helical" evidence="1">
    <location>
        <begin position="6"/>
        <end position="26"/>
    </location>
</feature>
<dbReference type="Pfam" id="PF05751">
    <property type="entry name" value="FixH"/>
    <property type="match status" value="1"/>
</dbReference>
<organism evidence="2 3">
    <name type="scientific">Spirosoma aureum</name>
    <dbReference type="NCBI Taxonomy" id="2692134"/>
    <lineage>
        <taxon>Bacteria</taxon>
        <taxon>Pseudomonadati</taxon>
        <taxon>Bacteroidota</taxon>
        <taxon>Cytophagia</taxon>
        <taxon>Cytophagales</taxon>
        <taxon>Cytophagaceae</taxon>
        <taxon>Spirosoma</taxon>
    </lineage>
</organism>
<sequence length="141" mass="16690">MNWGKAIILTFVLFAGFIGTMIYQMCRQHIDLVRDDYYQTEIAYQQQINRIVHASQQEPVAIDYQADKQQLTFVLPTTLHNGEIHFYRPSDNRMDFSVHLPASHVSRQVMSTARLARGYWRIQFTWSDGHRDYYTEQKLSL</sequence>
<evidence type="ECO:0000313" key="2">
    <source>
        <dbReference type="EMBL" id="QIP11628.1"/>
    </source>
</evidence>
<evidence type="ECO:0000256" key="1">
    <source>
        <dbReference type="SAM" id="Phobius"/>
    </source>
</evidence>
<keyword evidence="3" id="KW-1185">Reference proteome</keyword>